<keyword evidence="3" id="KW-0067">ATP-binding</keyword>
<reference evidence="7" key="1">
    <citation type="submission" date="2014-02" db="EMBL/GenBank/DDBJ databases">
        <authorList>
            <person name="Genoscope - CEA"/>
        </authorList>
    </citation>
    <scope>NUCLEOTIDE SEQUENCE</scope>
    <source>
        <strain evidence="7">LS3</strain>
    </source>
</reference>
<keyword evidence="4" id="KW-0648">Protein biosynthesis</keyword>
<dbReference type="PANTHER" id="PTHR22594">
    <property type="entry name" value="ASPARTYL/LYSYL-TRNA SYNTHETASE"/>
    <property type="match status" value="1"/>
</dbReference>
<evidence type="ECO:0000313" key="7">
    <source>
        <dbReference type="EMBL" id="CDP36252.1"/>
    </source>
</evidence>
<dbReference type="SUPFAM" id="SSF50249">
    <property type="entry name" value="Nucleic acid-binding proteins"/>
    <property type="match status" value="1"/>
</dbReference>
<dbReference type="Gene3D" id="2.40.50.140">
    <property type="entry name" value="Nucleic acid-binding proteins"/>
    <property type="match status" value="1"/>
</dbReference>
<dbReference type="InterPro" id="IPR045864">
    <property type="entry name" value="aa-tRNA-synth_II/BPL/LPL"/>
</dbReference>
<accession>A0A060TBK6</accession>
<dbReference type="PROSITE" id="PS50862">
    <property type="entry name" value="AA_TRNA_LIGASE_II"/>
    <property type="match status" value="1"/>
</dbReference>
<feature type="domain" description="Aminoacyl-transfer RNA synthetases class-II family profile" evidence="6">
    <location>
        <begin position="174"/>
        <end position="667"/>
    </location>
</feature>
<evidence type="ECO:0000256" key="2">
    <source>
        <dbReference type="ARBA" id="ARBA00022741"/>
    </source>
</evidence>
<keyword evidence="2" id="KW-0547">Nucleotide-binding</keyword>
<evidence type="ECO:0000256" key="5">
    <source>
        <dbReference type="ARBA" id="ARBA00023146"/>
    </source>
</evidence>
<dbReference type="InterPro" id="IPR004365">
    <property type="entry name" value="NA-bd_OB_tRNA"/>
</dbReference>
<dbReference type="GO" id="GO:0003676">
    <property type="term" value="F:nucleic acid binding"/>
    <property type="evidence" value="ECO:0007669"/>
    <property type="project" value="InterPro"/>
</dbReference>
<gene>
    <name evidence="7" type="ORF">GNLVRS02_ARAD1B08668g</name>
</gene>
<dbReference type="InterPro" id="IPR006195">
    <property type="entry name" value="aa-tRNA-synth_II"/>
</dbReference>
<dbReference type="GO" id="GO:0005739">
    <property type="term" value="C:mitochondrion"/>
    <property type="evidence" value="ECO:0007669"/>
    <property type="project" value="TreeGrafter"/>
</dbReference>
<dbReference type="Pfam" id="PF00152">
    <property type="entry name" value="tRNA-synt_2"/>
    <property type="match status" value="1"/>
</dbReference>
<name>A0A060TBK6_BLAAD</name>
<dbReference type="PRINTS" id="PR01042">
    <property type="entry name" value="TRNASYNTHASP"/>
</dbReference>
<dbReference type="GO" id="GO:0005524">
    <property type="term" value="F:ATP binding"/>
    <property type="evidence" value="ECO:0007669"/>
    <property type="project" value="UniProtKB-KW"/>
</dbReference>
<dbReference type="AlphaFoldDB" id="A0A060TBK6"/>
<dbReference type="InterPro" id="IPR012340">
    <property type="entry name" value="NA-bd_OB-fold"/>
</dbReference>
<dbReference type="GO" id="GO:0006422">
    <property type="term" value="P:aspartyl-tRNA aminoacylation"/>
    <property type="evidence" value="ECO:0007669"/>
    <property type="project" value="TreeGrafter"/>
</dbReference>
<dbReference type="PANTHER" id="PTHR22594:SF5">
    <property type="entry name" value="ASPARTATE--TRNA LIGASE, MITOCHONDRIAL"/>
    <property type="match status" value="1"/>
</dbReference>
<evidence type="ECO:0000259" key="6">
    <source>
        <dbReference type="PROSITE" id="PS50862"/>
    </source>
</evidence>
<reference evidence="7" key="2">
    <citation type="submission" date="2014-06" db="EMBL/GenBank/DDBJ databases">
        <title>The complete genome of Blastobotrys (Arxula) adeninivorans LS3 - a yeast of biotechnological interest.</title>
        <authorList>
            <person name="Kunze G."/>
            <person name="Gaillardin C."/>
            <person name="Czernicka M."/>
            <person name="Durrens P."/>
            <person name="Martin T."/>
            <person name="Boer E."/>
            <person name="Gabaldon T."/>
            <person name="Cruz J."/>
            <person name="Talla E."/>
            <person name="Marck C."/>
            <person name="Goffeau A."/>
            <person name="Barbe V."/>
            <person name="Baret P."/>
            <person name="Baronian K."/>
            <person name="Beier S."/>
            <person name="Bleykasten C."/>
            <person name="Bode R."/>
            <person name="Casaregola S."/>
            <person name="Despons L."/>
            <person name="Fairhead C."/>
            <person name="Giersberg M."/>
            <person name="Gierski P."/>
            <person name="Hahnel U."/>
            <person name="Hartmann A."/>
            <person name="Jankowska D."/>
            <person name="Jubin C."/>
            <person name="Jung P."/>
            <person name="Lafontaine I."/>
            <person name="Leh-Louis V."/>
            <person name="Lemaire M."/>
            <person name="Marcet-Houben M."/>
            <person name="Mascher M."/>
            <person name="Morel G."/>
            <person name="Richard G.-F."/>
            <person name="Riechen J."/>
            <person name="Sacerdot C."/>
            <person name="Sarkar A."/>
            <person name="Savel G."/>
            <person name="Schacherer J."/>
            <person name="Sherman D."/>
            <person name="Straub M.-L."/>
            <person name="Stein N."/>
            <person name="Thierry A."/>
            <person name="Trautwein-Schult A."/>
            <person name="Westhof E."/>
            <person name="Worch S."/>
            <person name="Dujon B."/>
            <person name="Souciet J.-L."/>
            <person name="Wincker P."/>
            <person name="Scholz U."/>
            <person name="Neuveglise N."/>
        </authorList>
    </citation>
    <scope>NUCLEOTIDE SEQUENCE</scope>
    <source>
        <strain evidence="7">LS3</strain>
    </source>
</reference>
<keyword evidence="1" id="KW-0436">Ligase</keyword>
<organism evidence="7">
    <name type="scientific">Blastobotrys adeninivorans</name>
    <name type="common">Yeast</name>
    <name type="synonym">Arxula adeninivorans</name>
    <dbReference type="NCBI Taxonomy" id="409370"/>
    <lineage>
        <taxon>Eukaryota</taxon>
        <taxon>Fungi</taxon>
        <taxon>Dikarya</taxon>
        <taxon>Ascomycota</taxon>
        <taxon>Saccharomycotina</taxon>
        <taxon>Dipodascomycetes</taxon>
        <taxon>Dipodascales</taxon>
        <taxon>Trichomonascaceae</taxon>
        <taxon>Blastobotrys</taxon>
    </lineage>
</organism>
<dbReference type="Gene3D" id="3.30.930.10">
    <property type="entry name" value="Bira Bifunctional Protein, Domain 2"/>
    <property type="match status" value="2"/>
</dbReference>
<evidence type="ECO:0000256" key="1">
    <source>
        <dbReference type="ARBA" id="ARBA00022598"/>
    </source>
</evidence>
<dbReference type="InterPro" id="IPR004524">
    <property type="entry name" value="Asp-tRNA-ligase_1"/>
</dbReference>
<evidence type="ECO:0000256" key="3">
    <source>
        <dbReference type="ARBA" id="ARBA00022840"/>
    </source>
</evidence>
<dbReference type="HAMAP" id="MF_00044">
    <property type="entry name" value="Asp_tRNA_synth_type1"/>
    <property type="match status" value="1"/>
</dbReference>
<sequence>MKTPGLRLPRRVVWPRLIHTSRIVRAQFPEPEHVISKFTFPPATHSIKQVNLLQQDKEGTKVTLHGWVHLKPRKVSKRLVFATLRDPSGETIQLVDANEPLFLRTVKPETAICVQGTYSSANGTKEIRVTSAQVLNEAGLIGSQLTTGETKEWPPEHRYLELRQPRLQDMLKRRAALVKACRDSLDSQGFTEIETPVLFKSTPEGAREFLVPTRRKGYMYALPQSPQQYKQLLMASGVKAYYQVARCFRDEDLRQDRQPEFTQLDMEMSFATGEEVREVVEKVIGSIFTALEDGKKNLYTMDTQTGHLKIVDPSSPKFDTLTYSQAMSRFGIDKPDLRSSLEITQLCTISHDQYGHPVDPAVQKESTHSQKGHPQPKTIVEALVLKQAKYDQADLDHLRDANNYSGATSVPKVVEVTSENETTWYKNIQDHIQSSFHETVQNQCSELTDKDSYISGDNGVNGSTLLSHISASSFTAFDVRPGDIIAISVRKQDGYYCYENPTPLGRLRQLAIEKFPQYRRPGLTGDYNEAFCANWVIDFPLFQPQDADDPSLYSTNLACTHHPFTMVHPTDYPLLQHSPLASRGLHYDLVINGVEVGGGSTRVHDEQLQRYILENILGVDNAESLFGHLLRALGAGCPPHAGLAIGLDRLVAMMCRTTSIRNVMAFPKTVTGQDPLVGSPSLVKNNALSPYHLNMRSEST</sequence>
<dbReference type="InterPro" id="IPR002312">
    <property type="entry name" value="Asp/Asn-tRNA-synth_IIb"/>
</dbReference>
<dbReference type="SUPFAM" id="SSF55681">
    <property type="entry name" value="Class II aaRS and biotin synthetases"/>
    <property type="match status" value="1"/>
</dbReference>
<dbReference type="InterPro" id="IPR004364">
    <property type="entry name" value="Aa-tRNA-synt_II"/>
</dbReference>
<proteinExistence type="inferred from homology"/>
<protein>
    <submittedName>
        <fullName evidence="7">ARAD1B08668p</fullName>
    </submittedName>
</protein>
<dbReference type="NCBIfam" id="NF001750">
    <property type="entry name" value="PRK00476.1"/>
    <property type="match status" value="1"/>
</dbReference>
<evidence type="ECO:0000256" key="4">
    <source>
        <dbReference type="ARBA" id="ARBA00022917"/>
    </source>
</evidence>
<keyword evidence="5" id="KW-0030">Aminoacyl-tRNA synthetase</keyword>
<dbReference type="PhylomeDB" id="A0A060TBK6"/>
<dbReference type="GO" id="GO:0004815">
    <property type="term" value="F:aspartate-tRNA ligase activity"/>
    <property type="evidence" value="ECO:0007669"/>
    <property type="project" value="TreeGrafter"/>
</dbReference>
<dbReference type="EMBL" id="HG937692">
    <property type="protein sequence ID" value="CDP36252.1"/>
    <property type="molecule type" value="Genomic_DNA"/>
</dbReference>
<dbReference type="Pfam" id="PF01336">
    <property type="entry name" value="tRNA_anti-codon"/>
    <property type="match status" value="1"/>
</dbReference>